<dbReference type="Gene3D" id="2.60.40.380">
    <property type="entry name" value="Purple acid phosphatase-like, N-terminal"/>
    <property type="match status" value="1"/>
</dbReference>
<sequence>MTKNNIMSYSELYAKNNPRIPTPLALILVLFVSLFFIRVLSSSSTPSRANKVALKRLEITNNFPTQVAVFWQTDAKEKGWIVYGESKTDMDSIAFDDRDLQETKGIYLNHYITLKNLEPSKRYFFKIVRDENSVLTDATGEPFSFITPLKDTNTKNLQLTYGKVVESDGQPLENAIVLLSVKSKYLLSTQTKTKGDWLIPINTDIFDSEGKKIPTLTSSDVFILQIISEDNKISTIKANLANVRPLPQTILIGNDYQFLHQESEVLSVSTSQDQEEKKVYDILYPKENAVIPGKTPLIKGLALPNTDIIVLVDSKKTISNRVKTDTEGYWKLTLGENLTPGSYTVTMVAQDEQKKEIKVRRRFSIAKSGEQVLGEASGEPTIITPSPTSTVAPTVPLSVTPTQPVSGSSFKGYILTGTSLLILGAGLLLAF</sequence>
<dbReference type="Pfam" id="PF16656">
    <property type="entry name" value="Pur_ac_phosph_N"/>
    <property type="match status" value="1"/>
</dbReference>
<reference evidence="3" key="1">
    <citation type="submission" date="2017-09" db="EMBL/GenBank/DDBJ databases">
        <title>Depth-based differentiation of microbial function through sediment-hosted aquifers and enrichment of novel symbionts in the deep terrestrial subsurface.</title>
        <authorList>
            <person name="Probst A.J."/>
            <person name="Ladd B."/>
            <person name="Jarett J.K."/>
            <person name="Geller-Mcgrath D.E."/>
            <person name="Sieber C.M.K."/>
            <person name="Emerson J.B."/>
            <person name="Anantharaman K."/>
            <person name="Thomas B.C."/>
            <person name="Malmstrom R."/>
            <person name="Stieglmeier M."/>
            <person name="Klingl A."/>
            <person name="Woyke T."/>
            <person name="Ryan C.M."/>
            <person name="Banfield J.F."/>
        </authorList>
    </citation>
    <scope>NUCLEOTIDE SEQUENCE [LARGE SCALE GENOMIC DNA]</scope>
</reference>
<dbReference type="InterPro" id="IPR008963">
    <property type="entry name" value="Purple_acid_Pase-like_N"/>
</dbReference>
<dbReference type="GO" id="GO:0003993">
    <property type="term" value="F:acid phosphatase activity"/>
    <property type="evidence" value="ECO:0007669"/>
    <property type="project" value="InterPro"/>
</dbReference>
<proteinExistence type="predicted"/>
<name>A0A2H0WT54_9BACT</name>
<organism evidence="2 3">
    <name type="scientific">Candidatus Roizmanbacteria bacterium CG09_land_8_20_14_0_10_41_9</name>
    <dbReference type="NCBI Taxonomy" id="1974850"/>
    <lineage>
        <taxon>Bacteria</taxon>
        <taxon>Candidatus Roizmaniibacteriota</taxon>
    </lineage>
</organism>
<gene>
    <name evidence="2" type="ORF">COT62_01460</name>
</gene>
<dbReference type="InterPro" id="IPR013783">
    <property type="entry name" value="Ig-like_fold"/>
</dbReference>
<evidence type="ECO:0000313" key="3">
    <source>
        <dbReference type="Proteomes" id="UP000231198"/>
    </source>
</evidence>
<dbReference type="EMBL" id="PEZG01000032">
    <property type="protein sequence ID" value="PIS15852.1"/>
    <property type="molecule type" value="Genomic_DNA"/>
</dbReference>
<evidence type="ECO:0000259" key="1">
    <source>
        <dbReference type="Pfam" id="PF16656"/>
    </source>
</evidence>
<comment type="caution">
    <text evidence="2">The sequence shown here is derived from an EMBL/GenBank/DDBJ whole genome shotgun (WGS) entry which is preliminary data.</text>
</comment>
<dbReference type="SUPFAM" id="SSF49363">
    <property type="entry name" value="Purple acid phosphatase, N-terminal domain"/>
    <property type="match status" value="1"/>
</dbReference>
<dbReference type="Gene3D" id="2.60.40.10">
    <property type="entry name" value="Immunoglobulins"/>
    <property type="match status" value="1"/>
</dbReference>
<evidence type="ECO:0000313" key="2">
    <source>
        <dbReference type="EMBL" id="PIS15852.1"/>
    </source>
</evidence>
<dbReference type="AlphaFoldDB" id="A0A2H0WT54"/>
<dbReference type="InterPro" id="IPR015914">
    <property type="entry name" value="PAPs_N"/>
</dbReference>
<protein>
    <recommendedName>
        <fullName evidence="1">Purple acid phosphatase N-terminal domain-containing protein</fullName>
    </recommendedName>
</protein>
<dbReference type="GO" id="GO:0046872">
    <property type="term" value="F:metal ion binding"/>
    <property type="evidence" value="ECO:0007669"/>
    <property type="project" value="InterPro"/>
</dbReference>
<accession>A0A2H0WT54</accession>
<dbReference type="Proteomes" id="UP000231198">
    <property type="component" value="Unassembled WGS sequence"/>
</dbReference>
<feature type="domain" description="Purple acid phosphatase N-terminal" evidence="1">
    <location>
        <begin position="57"/>
        <end position="147"/>
    </location>
</feature>